<gene>
    <name evidence="3" type="ORF">EOD39_16627</name>
</gene>
<dbReference type="AlphaFoldDB" id="A0A444V5E8"/>
<dbReference type="GO" id="GO:0061158">
    <property type="term" value="P:3'-UTR-mediated mRNA destabilization"/>
    <property type="evidence" value="ECO:0007669"/>
    <property type="project" value="TreeGrafter"/>
</dbReference>
<feature type="region of interest" description="Disordered" evidence="1">
    <location>
        <begin position="1"/>
        <end position="21"/>
    </location>
</feature>
<proteinExistence type="predicted"/>
<reference evidence="3 4" key="1">
    <citation type="submission" date="2019-01" db="EMBL/GenBank/DDBJ databases">
        <title>Draft Genome and Complete Hox-Cluster Characterization of the Sterlet Sturgeon (Acipenser ruthenus).</title>
        <authorList>
            <person name="Wei Q."/>
        </authorList>
    </citation>
    <scope>NUCLEOTIDE SEQUENCE [LARGE SCALE GENOMIC DNA]</scope>
    <source>
        <strain evidence="3">WHYD16114868_AA</strain>
        <tissue evidence="3">Blood</tissue>
    </source>
</reference>
<dbReference type="InterPro" id="IPR051101">
    <property type="entry name" value="ZC3H12/N4BP1_RNase_Reg"/>
</dbReference>
<dbReference type="PANTHER" id="PTHR12876">
    <property type="entry name" value="N4BP1-RELATED"/>
    <property type="match status" value="1"/>
</dbReference>
<dbReference type="Proteomes" id="UP000289886">
    <property type="component" value="Unassembled WGS sequence"/>
</dbReference>
<protein>
    <submittedName>
        <fullName evidence="3">Ribonuclease ZC3H12A</fullName>
    </submittedName>
</protein>
<dbReference type="InterPro" id="IPR040546">
    <property type="entry name" value="Rege-1_UBA-like"/>
</dbReference>
<evidence type="ECO:0000313" key="4">
    <source>
        <dbReference type="Proteomes" id="UP000289886"/>
    </source>
</evidence>
<dbReference type="GO" id="GO:0005634">
    <property type="term" value="C:nucleus"/>
    <property type="evidence" value="ECO:0007669"/>
    <property type="project" value="TreeGrafter"/>
</dbReference>
<feature type="region of interest" description="Disordered" evidence="1">
    <location>
        <begin position="140"/>
        <end position="216"/>
    </location>
</feature>
<organism evidence="3 4">
    <name type="scientific">Acipenser ruthenus</name>
    <name type="common">Sterlet sturgeon</name>
    <dbReference type="NCBI Taxonomy" id="7906"/>
    <lineage>
        <taxon>Eukaryota</taxon>
        <taxon>Metazoa</taxon>
        <taxon>Chordata</taxon>
        <taxon>Craniata</taxon>
        <taxon>Vertebrata</taxon>
        <taxon>Euteleostomi</taxon>
        <taxon>Actinopterygii</taxon>
        <taxon>Chondrostei</taxon>
        <taxon>Acipenseriformes</taxon>
        <taxon>Acipenseridae</taxon>
        <taxon>Acipenser</taxon>
    </lineage>
</organism>
<comment type="caution">
    <text evidence="3">The sequence shown here is derived from an EMBL/GenBank/DDBJ whole genome shotgun (WGS) entry which is preliminary data.</text>
</comment>
<dbReference type="GO" id="GO:0036464">
    <property type="term" value="C:cytoplasmic ribonucleoprotein granule"/>
    <property type="evidence" value="ECO:0007669"/>
    <property type="project" value="TreeGrafter"/>
</dbReference>
<dbReference type="GO" id="GO:0004521">
    <property type="term" value="F:RNA endonuclease activity"/>
    <property type="evidence" value="ECO:0007669"/>
    <property type="project" value="TreeGrafter"/>
</dbReference>
<dbReference type="EMBL" id="SCEB01002203">
    <property type="protein sequence ID" value="RXM95647.1"/>
    <property type="molecule type" value="Genomic_DNA"/>
</dbReference>
<dbReference type="GO" id="GO:0003729">
    <property type="term" value="F:mRNA binding"/>
    <property type="evidence" value="ECO:0007669"/>
    <property type="project" value="TreeGrafter"/>
</dbReference>
<sequence length="216" mass="23457">MNLDSIQYKPNPAEDFPSWSGKPLARTLKSADTCPSLWNTDFKELSLSDEPSMNSLAVPARSQKGAHMNDRVNRDHCQSPREGQGCVDAALLDPNELQMQVDFFCKLGYSPDEIRAVLQKLGLNADTNTVLGELVRSGATASEREMVPTNPPGPAVVSRGENSPTMPGTPPPPQEDENSPTMPGTPPPPQEDERDEGSLLRPVVIDGSNVAMRYSM</sequence>
<evidence type="ECO:0000313" key="3">
    <source>
        <dbReference type="EMBL" id="RXM95647.1"/>
    </source>
</evidence>
<dbReference type="PANTHER" id="PTHR12876:SF10">
    <property type="entry name" value="ENDORIBONUCLEASE ZC3H12A"/>
    <property type="match status" value="1"/>
</dbReference>
<evidence type="ECO:0000259" key="2">
    <source>
        <dbReference type="Pfam" id="PF18039"/>
    </source>
</evidence>
<keyword evidence="4" id="KW-1185">Reference proteome</keyword>
<feature type="domain" description="Rege-1 UBA-like" evidence="2">
    <location>
        <begin position="98"/>
        <end position="138"/>
    </location>
</feature>
<evidence type="ECO:0000256" key="1">
    <source>
        <dbReference type="SAM" id="MobiDB-lite"/>
    </source>
</evidence>
<dbReference type="Pfam" id="PF18039">
    <property type="entry name" value="UBA_6"/>
    <property type="match status" value="1"/>
</dbReference>
<accession>A0A444V5E8</accession>
<name>A0A444V5E8_ACIRT</name>